<dbReference type="PANTHER" id="PTHR12948:SF3">
    <property type="entry name" value="NEDD8 ULTIMATE BUSTER 1"/>
    <property type="match status" value="1"/>
</dbReference>
<dbReference type="PANTHER" id="PTHR12948">
    <property type="entry name" value="NEDD8 ULTIMATE BUSTER-1 BS4 PROTEIN"/>
    <property type="match status" value="1"/>
</dbReference>
<dbReference type="EMBL" id="CM007374">
    <property type="protein sequence ID" value="OIV98289.1"/>
    <property type="molecule type" value="Genomic_DNA"/>
</dbReference>
<dbReference type="STRING" id="3871.A0A4P1QZG7"/>
<protein>
    <submittedName>
        <fullName evidence="1">Uncharacterized protein</fullName>
    </submittedName>
</protein>
<organism evidence="1 2">
    <name type="scientific">Lupinus angustifolius</name>
    <name type="common">Narrow-leaved blue lupine</name>
    <dbReference type="NCBI Taxonomy" id="3871"/>
    <lineage>
        <taxon>Eukaryota</taxon>
        <taxon>Viridiplantae</taxon>
        <taxon>Streptophyta</taxon>
        <taxon>Embryophyta</taxon>
        <taxon>Tracheophyta</taxon>
        <taxon>Spermatophyta</taxon>
        <taxon>Magnoliopsida</taxon>
        <taxon>eudicotyledons</taxon>
        <taxon>Gunneridae</taxon>
        <taxon>Pentapetalae</taxon>
        <taxon>rosids</taxon>
        <taxon>fabids</taxon>
        <taxon>Fabales</taxon>
        <taxon>Fabaceae</taxon>
        <taxon>Papilionoideae</taxon>
        <taxon>50 kb inversion clade</taxon>
        <taxon>genistoids sensu lato</taxon>
        <taxon>core genistoids</taxon>
        <taxon>Genisteae</taxon>
        <taxon>Lupinus</taxon>
    </lineage>
</organism>
<accession>A0A4P1QZG7</accession>
<dbReference type="Proteomes" id="UP000188354">
    <property type="component" value="Chromosome LG14"/>
</dbReference>
<name>A0A4P1QZG7_LUPAN</name>
<gene>
    <name evidence="1" type="ORF">TanjilG_16616</name>
</gene>
<dbReference type="InterPro" id="IPR039749">
    <property type="entry name" value="NUB1"/>
</dbReference>
<sequence length="83" mass="9037">MSSFPYFDANGTAVSALAERHADGSLPIEDFNIEVEDQNGQKVCLGSETDQRAVMMGLTLLAKGKRLIRQGNYKDSLEVLSMG</sequence>
<reference evidence="1 2" key="1">
    <citation type="journal article" date="2017" name="Plant Biotechnol. J.">
        <title>A comprehensive draft genome sequence for lupin (Lupinus angustifolius), an emerging health food: insights into plant-microbe interactions and legume evolution.</title>
        <authorList>
            <person name="Hane J.K."/>
            <person name="Ming Y."/>
            <person name="Kamphuis L.G."/>
            <person name="Nelson M.N."/>
            <person name="Garg G."/>
            <person name="Atkins C.A."/>
            <person name="Bayer P.E."/>
            <person name="Bravo A."/>
            <person name="Bringans S."/>
            <person name="Cannon S."/>
            <person name="Edwards D."/>
            <person name="Foley R."/>
            <person name="Gao L.L."/>
            <person name="Harrison M.J."/>
            <person name="Huang W."/>
            <person name="Hurgobin B."/>
            <person name="Li S."/>
            <person name="Liu C.W."/>
            <person name="McGrath A."/>
            <person name="Morahan G."/>
            <person name="Murray J."/>
            <person name="Weller J."/>
            <person name="Jian J."/>
            <person name="Singh K.B."/>
        </authorList>
    </citation>
    <scope>NUCLEOTIDE SEQUENCE [LARGE SCALE GENOMIC DNA]</scope>
    <source>
        <strain evidence="2">cv. Tanjil</strain>
        <tissue evidence="1">Whole plant</tissue>
    </source>
</reference>
<dbReference type="Gramene" id="OIV98289">
    <property type="protein sequence ID" value="OIV98289"/>
    <property type="gene ID" value="TanjilG_16616"/>
</dbReference>
<proteinExistence type="predicted"/>
<evidence type="ECO:0000313" key="1">
    <source>
        <dbReference type="EMBL" id="OIV98289.1"/>
    </source>
</evidence>
<evidence type="ECO:0000313" key="2">
    <source>
        <dbReference type="Proteomes" id="UP000188354"/>
    </source>
</evidence>
<dbReference type="GO" id="GO:2000058">
    <property type="term" value="P:regulation of ubiquitin-dependent protein catabolic process"/>
    <property type="evidence" value="ECO:0007669"/>
    <property type="project" value="TreeGrafter"/>
</dbReference>
<dbReference type="AlphaFoldDB" id="A0A4P1QZG7"/>
<keyword evidence="2" id="KW-1185">Reference proteome</keyword>